<evidence type="ECO:0000313" key="2">
    <source>
        <dbReference type="Proteomes" id="UP000005496"/>
    </source>
</evidence>
<dbReference type="InterPro" id="IPR023393">
    <property type="entry name" value="START-like_dom_sf"/>
</dbReference>
<proteinExistence type="predicted"/>
<dbReference type="AlphaFoldDB" id="D6SLF6"/>
<dbReference type="CDD" id="cd07820">
    <property type="entry name" value="SRPBCC_3"/>
    <property type="match status" value="1"/>
</dbReference>
<name>D6SLF6_9BACT</name>
<accession>D6SLF6</accession>
<keyword evidence="2" id="KW-1185">Reference proteome</keyword>
<dbReference type="RefSeq" id="WP_008868649.1">
    <property type="nucleotide sequence ID" value="NZ_ACJN02000001.1"/>
</dbReference>
<protein>
    <recommendedName>
        <fullName evidence="3">Cyclase/dehydrase</fullName>
    </recommendedName>
</protein>
<evidence type="ECO:0008006" key="3">
    <source>
        <dbReference type="Google" id="ProtNLM"/>
    </source>
</evidence>
<dbReference type="Proteomes" id="UP000005496">
    <property type="component" value="Unassembled WGS sequence"/>
</dbReference>
<dbReference type="OrthoDB" id="9801773at2"/>
<reference evidence="1" key="1">
    <citation type="submission" date="2010-05" db="EMBL/GenBank/DDBJ databases">
        <title>The draft genome of Desulfonatronospira thiodismutans ASO3-1.</title>
        <authorList>
            <consortium name="US DOE Joint Genome Institute (JGI-PGF)"/>
            <person name="Lucas S."/>
            <person name="Copeland A."/>
            <person name="Lapidus A."/>
            <person name="Cheng J.-F."/>
            <person name="Bruce D."/>
            <person name="Goodwin L."/>
            <person name="Pitluck S."/>
            <person name="Chertkov O."/>
            <person name="Brettin T."/>
            <person name="Detter J.C."/>
            <person name="Han C."/>
            <person name="Land M.L."/>
            <person name="Hauser L."/>
            <person name="Kyrpides N."/>
            <person name="Mikhailova N."/>
            <person name="Muyzer G."/>
            <person name="Woyke T."/>
        </authorList>
    </citation>
    <scope>NUCLEOTIDE SEQUENCE [LARGE SCALE GENOMIC DNA]</scope>
    <source>
        <strain evidence="1">ASO3-1</strain>
    </source>
</reference>
<dbReference type="Gene3D" id="3.30.530.20">
    <property type="match status" value="1"/>
</dbReference>
<comment type="caution">
    <text evidence="1">The sequence shown here is derived from an EMBL/GenBank/DDBJ whole genome shotgun (WGS) entry which is preliminary data.</text>
</comment>
<evidence type="ECO:0000313" key="1">
    <source>
        <dbReference type="EMBL" id="EFI35517.1"/>
    </source>
</evidence>
<gene>
    <name evidence="1" type="ORF">Dthio_PD2941</name>
</gene>
<dbReference type="eggNOG" id="COG4276">
    <property type="taxonomic scope" value="Bacteria"/>
</dbReference>
<dbReference type="EMBL" id="ACJN02000001">
    <property type="protein sequence ID" value="EFI35517.1"/>
    <property type="molecule type" value="Genomic_DNA"/>
</dbReference>
<organism evidence="1 2">
    <name type="scientific">Desulfonatronospira thiodismutans ASO3-1</name>
    <dbReference type="NCBI Taxonomy" id="555779"/>
    <lineage>
        <taxon>Bacteria</taxon>
        <taxon>Pseudomonadati</taxon>
        <taxon>Thermodesulfobacteriota</taxon>
        <taxon>Desulfovibrionia</taxon>
        <taxon>Desulfovibrionales</taxon>
        <taxon>Desulfonatronovibrionaceae</taxon>
        <taxon>Desulfonatronospira</taxon>
    </lineage>
</organism>
<dbReference type="SUPFAM" id="SSF55961">
    <property type="entry name" value="Bet v1-like"/>
    <property type="match status" value="1"/>
</dbReference>
<sequence length="150" mass="17769">MVYRLHYTQILPVDVNTAWDFFSQPANLCRITPDWLCFDIRFAPDEKMYPGMIIEYVIRAVAGIPMRWLTEITQVQKPYFFVDEQRLGPYRFWHHQHLLKEAQGGVEVTDLVHYSLYLGPLASPLHVLLVRPRLEEIFTFRRKALTEIFG</sequence>